<dbReference type="InterPro" id="IPR014722">
    <property type="entry name" value="Rib_uL2_dom2"/>
</dbReference>
<dbReference type="PANTHER" id="PTHR30265">
    <property type="entry name" value="RHO-INTERACTING TRANSCRIPTION TERMINATION FACTOR NUSG"/>
    <property type="match status" value="1"/>
</dbReference>
<evidence type="ECO:0000256" key="3">
    <source>
        <dbReference type="ARBA" id="ARBA00023163"/>
    </source>
</evidence>
<dbReference type="SUPFAM" id="SSF50104">
    <property type="entry name" value="Translation proteins SH3-like domain"/>
    <property type="match status" value="1"/>
</dbReference>
<keyword evidence="1" id="KW-0889">Transcription antitermination</keyword>
<dbReference type="PANTHER" id="PTHR30265:SF4">
    <property type="entry name" value="KOW MOTIF FAMILY PROTEIN, EXPRESSED"/>
    <property type="match status" value="1"/>
</dbReference>
<keyword evidence="2" id="KW-0805">Transcription regulation</keyword>
<evidence type="ECO:0000313" key="5">
    <source>
        <dbReference type="Proteomes" id="UP000321062"/>
    </source>
</evidence>
<name>A0A5B9DNK8_9HYPH</name>
<evidence type="ECO:0000256" key="2">
    <source>
        <dbReference type="ARBA" id="ARBA00023015"/>
    </source>
</evidence>
<dbReference type="RefSeq" id="WP_147655877.1">
    <property type="nucleotide sequence ID" value="NZ_BMFM01000001.1"/>
</dbReference>
<dbReference type="InterPro" id="IPR036735">
    <property type="entry name" value="NGN_dom_sf"/>
</dbReference>
<dbReference type="CDD" id="cd06091">
    <property type="entry name" value="KOW_NusG"/>
    <property type="match status" value="1"/>
</dbReference>
<dbReference type="Pfam" id="PF02357">
    <property type="entry name" value="NusG"/>
    <property type="match status" value="1"/>
</dbReference>
<sequence length="182" mass="21004">MSDYWFVLRTNPQCERKAAGELRRRGIRVYIPKQAREVRNRRCGQVTVKTRPLLVGYVFIRFTGPQDWFHVRQCQGVKGVLYLDGEPGRIPAAAVAEFMRRQRRREFGRPDAESDEKRMRRLQTMFAPGRRVRVADGPFSSFLATIEQIKKDGSIKALVEIFGRPAVVTFEDPDRCLTSQSA</sequence>
<evidence type="ECO:0000313" key="4">
    <source>
        <dbReference type="EMBL" id="QEE20404.1"/>
    </source>
</evidence>
<dbReference type="OrthoDB" id="9787731at2"/>
<protein>
    <submittedName>
        <fullName evidence="4">Uncharacterized protein</fullName>
    </submittedName>
</protein>
<dbReference type="EMBL" id="CP041690">
    <property type="protein sequence ID" value="QEE20404.1"/>
    <property type="molecule type" value="Genomic_DNA"/>
</dbReference>
<dbReference type="GO" id="GO:0031564">
    <property type="term" value="P:transcription antitermination"/>
    <property type="evidence" value="ECO:0007669"/>
    <property type="project" value="UniProtKB-KW"/>
</dbReference>
<gene>
    <name evidence="4" type="ORF">FNA67_09545</name>
</gene>
<dbReference type="Proteomes" id="UP000321062">
    <property type="component" value="Chromosome"/>
</dbReference>
<dbReference type="SUPFAM" id="SSF82679">
    <property type="entry name" value="N-utilization substance G protein NusG, N-terminal domain"/>
    <property type="match status" value="1"/>
</dbReference>
<organism evidence="4 5">
    <name type="scientific">Paradevosia tibetensis</name>
    <dbReference type="NCBI Taxonomy" id="1447062"/>
    <lineage>
        <taxon>Bacteria</taxon>
        <taxon>Pseudomonadati</taxon>
        <taxon>Pseudomonadota</taxon>
        <taxon>Alphaproteobacteria</taxon>
        <taxon>Hyphomicrobiales</taxon>
        <taxon>Devosiaceae</taxon>
        <taxon>Paradevosia</taxon>
    </lineage>
</organism>
<dbReference type="SMART" id="SM00738">
    <property type="entry name" value="NGN"/>
    <property type="match status" value="1"/>
</dbReference>
<dbReference type="GO" id="GO:0006354">
    <property type="term" value="P:DNA-templated transcription elongation"/>
    <property type="evidence" value="ECO:0007669"/>
    <property type="project" value="InterPro"/>
</dbReference>
<proteinExistence type="predicted"/>
<keyword evidence="3" id="KW-0804">Transcription</keyword>
<dbReference type="InterPro" id="IPR043425">
    <property type="entry name" value="NusG-like"/>
</dbReference>
<dbReference type="Gene3D" id="3.30.70.940">
    <property type="entry name" value="NusG, N-terminal domain"/>
    <property type="match status" value="1"/>
</dbReference>
<dbReference type="Gene3D" id="2.30.30.30">
    <property type="match status" value="1"/>
</dbReference>
<dbReference type="InterPro" id="IPR008991">
    <property type="entry name" value="Translation_prot_SH3-like_sf"/>
</dbReference>
<keyword evidence="5" id="KW-1185">Reference proteome</keyword>
<dbReference type="AlphaFoldDB" id="A0A5B9DNK8"/>
<reference evidence="4 5" key="1">
    <citation type="journal article" date="2015" name="Int. J. Syst. Evol. Microbiol.">
        <title>Youhaiella tibetensis gen. nov., sp. nov., isolated from subsurface sediment.</title>
        <authorList>
            <person name="Wang Y.X."/>
            <person name="Huang F.Q."/>
            <person name="Nogi Y."/>
            <person name="Pang S.J."/>
            <person name="Wang P.K."/>
            <person name="Lv J."/>
        </authorList>
    </citation>
    <scope>NUCLEOTIDE SEQUENCE [LARGE SCALE GENOMIC DNA]</scope>
    <source>
        <strain evidence="5">fig4</strain>
    </source>
</reference>
<dbReference type="KEGG" id="yti:FNA67_09545"/>
<dbReference type="InterPro" id="IPR006645">
    <property type="entry name" value="NGN-like_dom"/>
</dbReference>
<accession>A0A5B9DNK8</accession>
<evidence type="ECO:0000256" key="1">
    <source>
        <dbReference type="ARBA" id="ARBA00022814"/>
    </source>
</evidence>